<evidence type="ECO:0000313" key="1">
    <source>
        <dbReference type="EMBL" id="GGG09362.1"/>
    </source>
</evidence>
<keyword evidence="2" id="KW-1185">Reference proteome</keyword>
<comment type="caution">
    <text evidence="1">The sequence shown here is derived from an EMBL/GenBank/DDBJ whole genome shotgun (WGS) entry which is preliminary data.</text>
</comment>
<proteinExistence type="predicted"/>
<dbReference type="EMBL" id="BMJS01000121">
    <property type="protein sequence ID" value="GGG09362.1"/>
    <property type="molecule type" value="Genomic_DNA"/>
</dbReference>
<reference evidence="1" key="2">
    <citation type="submission" date="2020-09" db="EMBL/GenBank/DDBJ databases">
        <authorList>
            <person name="Sun Q."/>
            <person name="Zhou Y."/>
        </authorList>
    </citation>
    <scope>NUCLEOTIDE SEQUENCE</scope>
    <source>
        <strain evidence="1">CGMCC 1.15758</strain>
    </source>
</reference>
<protein>
    <recommendedName>
        <fullName evidence="3">Type IV conjugative transfer system protein TraV</fullName>
    </recommendedName>
</protein>
<reference evidence="1" key="1">
    <citation type="journal article" date="2014" name="Int. J. Syst. Evol. Microbiol.">
        <title>Complete genome sequence of Corynebacterium casei LMG S-19264T (=DSM 44701T), isolated from a smear-ripened cheese.</title>
        <authorList>
            <consortium name="US DOE Joint Genome Institute (JGI-PGF)"/>
            <person name="Walter F."/>
            <person name="Albersmeier A."/>
            <person name="Kalinowski J."/>
            <person name="Ruckert C."/>
        </authorList>
    </citation>
    <scope>NUCLEOTIDE SEQUENCE</scope>
    <source>
        <strain evidence="1">CGMCC 1.15758</strain>
    </source>
</reference>
<dbReference type="AlphaFoldDB" id="A0A8J3E9P2"/>
<accession>A0A8J3E9P2</accession>
<dbReference type="Proteomes" id="UP000636949">
    <property type="component" value="Unassembled WGS sequence"/>
</dbReference>
<evidence type="ECO:0008006" key="3">
    <source>
        <dbReference type="Google" id="ProtNLM"/>
    </source>
</evidence>
<dbReference type="Pfam" id="PF09676">
    <property type="entry name" value="TraV"/>
    <property type="match status" value="1"/>
</dbReference>
<sequence>MRFVKEYQVILTLISLFSLFLLAGCSTFSSSFDCDKVGGIQGCVSMSEVYAQSQAGAFDSYDSFDLPYSPHSTIPTHHQGGQIKTGNIGKIGKIGKISKISNMNSVVGSSIAVPSVGQPVRVGDTVQKIMIFDYIDSDGNYNEPSVVYTVLRGANWLNHSVDAVKAMGDE</sequence>
<name>A0A8J3E9P2_9GAMM</name>
<dbReference type="PROSITE" id="PS51257">
    <property type="entry name" value="PROKAR_LIPOPROTEIN"/>
    <property type="match status" value="1"/>
</dbReference>
<evidence type="ECO:0000313" key="2">
    <source>
        <dbReference type="Proteomes" id="UP000636949"/>
    </source>
</evidence>
<dbReference type="RefSeq" id="WP_150468995.1">
    <property type="nucleotide sequence ID" value="NZ_BMJS01000121.1"/>
</dbReference>
<dbReference type="NCBIfam" id="TIGR02747">
    <property type="entry name" value="TraV"/>
    <property type="match status" value="1"/>
</dbReference>
<organism evidence="1 2">
    <name type="scientific">Cysteiniphilum litorale</name>
    <dbReference type="NCBI Taxonomy" id="2056700"/>
    <lineage>
        <taxon>Bacteria</taxon>
        <taxon>Pseudomonadati</taxon>
        <taxon>Pseudomonadota</taxon>
        <taxon>Gammaproteobacteria</taxon>
        <taxon>Thiotrichales</taxon>
        <taxon>Fastidiosibacteraceae</taxon>
        <taxon>Cysteiniphilum</taxon>
    </lineage>
</organism>
<dbReference type="InterPro" id="IPR014118">
    <property type="entry name" value="T4SS_TraV"/>
</dbReference>
<gene>
    <name evidence="1" type="ORF">GCM10010995_28750</name>
</gene>